<dbReference type="Proteomes" id="UP000229081">
    <property type="component" value="Chromosome"/>
</dbReference>
<feature type="domain" description="PTS EIIA type-2" evidence="1">
    <location>
        <begin position="6"/>
        <end position="149"/>
    </location>
</feature>
<dbReference type="InterPro" id="IPR051541">
    <property type="entry name" value="PTS_SugarTrans_NitroReg"/>
</dbReference>
<dbReference type="PROSITE" id="PS00372">
    <property type="entry name" value="PTS_EIIA_TYPE_2_HIS"/>
    <property type="match status" value="1"/>
</dbReference>
<gene>
    <name evidence="2" type="ORF">CVN68_14970</name>
</gene>
<dbReference type="RefSeq" id="WP_100282910.1">
    <property type="nucleotide sequence ID" value="NZ_CP024923.1"/>
</dbReference>
<dbReference type="Gene3D" id="3.40.930.10">
    <property type="entry name" value="Mannitol-specific EII, Chain A"/>
    <property type="match status" value="1"/>
</dbReference>
<dbReference type="PANTHER" id="PTHR47738">
    <property type="entry name" value="PTS SYSTEM FRUCTOSE-LIKE EIIA COMPONENT-RELATED"/>
    <property type="match status" value="1"/>
</dbReference>
<dbReference type="PANTHER" id="PTHR47738:SF1">
    <property type="entry name" value="NITROGEN REGULATORY PROTEIN"/>
    <property type="match status" value="1"/>
</dbReference>
<dbReference type="PROSITE" id="PS51094">
    <property type="entry name" value="PTS_EIIA_TYPE_2"/>
    <property type="match status" value="1"/>
</dbReference>
<accession>A0A2K8MGU3</accession>
<evidence type="ECO:0000259" key="1">
    <source>
        <dbReference type="PROSITE" id="PS51094"/>
    </source>
</evidence>
<dbReference type="SUPFAM" id="SSF55804">
    <property type="entry name" value="Phoshotransferase/anion transport protein"/>
    <property type="match status" value="1"/>
</dbReference>
<evidence type="ECO:0000313" key="2">
    <source>
        <dbReference type="EMBL" id="ATY33105.1"/>
    </source>
</evidence>
<keyword evidence="3" id="KW-1185">Reference proteome</keyword>
<dbReference type="EMBL" id="CP024923">
    <property type="protein sequence ID" value="ATY33105.1"/>
    <property type="molecule type" value="Genomic_DNA"/>
</dbReference>
<dbReference type="Pfam" id="PF00359">
    <property type="entry name" value="PTS_EIIA_2"/>
    <property type="match status" value="1"/>
</dbReference>
<protein>
    <submittedName>
        <fullName evidence="2">PTS lactose transporter subunit IIC</fullName>
    </submittedName>
</protein>
<organism evidence="2 3">
    <name type="scientific">Sphingomonas psychrotolerans</name>
    <dbReference type="NCBI Taxonomy" id="1327635"/>
    <lineage>
        <taxon>Bacteria</taxon>
        <taxon>Pseudomonadati</taxon>
        <taxon>Pseudomonadota</taxon>
        <taxon>Alphaproteobacteria</taxon>
        <taxon>Sphingomonadales</taxon>
        <taxon>Sphingomonadaceae</taxon>
        <taxon>Sphingomonas</taxon>
    </lineage>
</organism>
<dbReference type="InterPro" id="IPR016152">
    <property type="entry name" value="PTrfase/Anion_transptr"/>
</dbReference>
<reference evidence="2 3" key="1">
    <citation type="submission" date="2017-11" db="EMBL/GenBank/DDBJ databases">
        <title>Complete genome sequence of Sphingomonas sp. Strain Cra20, a psychrotolerant potential plant growth promoting rhizobacteria.</title>
        <authorList>
            <person name="Luo Y."/>
        </authorList>
    </citation>
    <scope>NUCLEOTIDE SEQUENCE [LARGE SCALE GENOMIC DNA]</scope>
    <source>
        <strain evidence="2 3">Cra20</strain>
    </source>
</reference>
<dbReference type="GO" id="GO:0030295">
    <property type="term" value="F:protein kinase activator activity"/>
    <property type="evidence" value="ECO:0007669"/>
    <property type="project" value="TreeGrafter"/>
</dbReference>
<name>A0A2K8MGU3_9SPHN</name>
<evidence type="ECO:0000313" key="3">
    <source>
        <dbReference type="Proteomes" id="UP000229081"/>
    </source>
</evidence>
<dbReference type="InterPro" id="IPR002178">
    <property type="entry name" value="PTS_EIIA_type-2_dom"/>
</dbReference>
<dbReference type="AlphaFoldDB" id="A0A2K8MGU3"/>
<dbReference type="OrthoDB" id="95460at2"/>
<proteinExistence type="predicted"/>
<dbReference type="CDD" id="cd00211">
    <property type="entry name" value="PTS_IIA_fru"/>
    <property type="match status" value="1"/>
</dbReference>
<dbReference type="KEGG" id="sphc:CVN68_14970"/>
<sequence length="155" mass="16191">MTELSDLLTPEAVLAGLGAANKKTLFQQLGTAAARAYGVDAKLVTERLAEREKLGSTGFGSGIAIPHGKLEGLKRVAGVFVRLDHPVDFAAIDDLPVDLVFMLLSPVGAGAEHLKALACVSRKLRDRNFAAKLRGAGSPDALFALLAGVETRDAA</sequence>